<dbReference type="Proteomes" id="UP000729701">
    <property type="component" value="Unassembled WGS sequence"/>
</dbReference>
<evidence type="ECO:0000313" key="3">
    <source>
        <dbReference type="EMBL" id="MBW4667035.1"/>
    </source>
</evidence>
<proteinExistence type="predicted"/>
<dbReference type="GO" id="GO:0003677">
    <property type="term" value="F:DNA binding"/>
    <property type="evidence" value="ECO:0007669"/>
    <property type="project" value="UniProtKB-KW"/>
</dbReference>
<dbReference type="Pfam" id="PF07282">
    <property type="entry name" value="Cas12f1-like_TNB"/>
    <property type="match status" value="1"/>
</dbReference>
<evidence type="ECO:0000313" key="4">
    <source>
        <dbReference type="Proteomes" id="UP000729701"/>
    </source>
</evidence>
<name>A0A951UTS8_9CYAN</name>
<dbReference type="InterPro" id="IPR010095">
    <property type="entry name" value="Cas12f1-like_TNB"/>
</dbReference>
<evidence type="ECO:0000259" key="2">
    <source>
        <dbReference type="Pfam" id="PF07282"/>
    </source>
</evidence>
<dbReference type="AlphaFoldDB" id="A0A951UTS8"/>
<reference evidence="3" key="1">
    <citation type="submission" date="2021-05" db="EMBL/GenBank/DDBJ databases">
        <authorList>
            <person name="Pietrasiak N."/>
            <person name="Ward R."/>
            <person name="Stajich J.E."/>
            <person name="Kurbessoian T."/>
        </authorList>
    </citation>
    <scope>NUCLEOTIDE SEQUENCE</scope>
    <source>
        <strain evidence="3">GSE-NOS-MK-12-04C</strain>
    </source>
</reference>
<protein>
    <submittedName>
        <fullName evidence="3">Transposase</fullName>
    </submittedName>
</protein>
<sequence>MSSGVGILNRNGRQLIDMLTYKGAMKGIEVIIQEESYTSKASFLDNDLIPTYKAKPADWEPSGKRVLRGLYITQNGIALNADVNGSYNILVKAFPKAFGIGDREVLVTPRKVNLEGHAPKLVIPF</sequence>
<evidence type="ECO:0000256" key="1">
    <source>
        <dbReference type="ARBA" id="ARBA00023125"/>
    </source>
</evidence>
<reference evidence="3" key="2">
    <citation type="journal article" date="2022" name="Microbiol. Resour. Announc.">
        <title>Metagenome Sequencing to Explore Phylogenomics of Terrestrial Cyanobacteria.</title>
        <authorList>
            <person name="Ward R.D."/>
            <person name="Stajich J.E."/>
            <person name="Johansen J.R."/>
            <person name="Huntemann M."/>
            <person name="Clum A."/>
            <person name="Foster B."/>
            <person name="Foster B."/>
            <person name="Roux S."/>
            <person name="Palaniappan K."/>
            <person name="Varghese N."/>
            <person name="Mukherjee S."/>
            <person name="Reddy T.B.K."/>
            <person name="Daum C."/>
            <person name="Copeland A."/>
            <person name="Chen I.A."/>
            <person name="Ivanova N.N."/>
            <person name="Kyrpides N.C."/>
            <person name="Shapiro N."/>
            <person name="Eloe-Fadrosh E.A."/>
            <person name="Pietrasiak N."/>
        </authorList>
    </citation>
    <scope>NUCLEOTIDE SEQUENCE</scope>
    <source>
        <strain evidence="3">GSE-NOS-MK-12-04C</strain>
    </source>
</reference>
<accession>A0A951UTS8</accession>
<gene>
    <name evidence="3" type="ORF">KME60_06200</name>
</gene>
<organism evidence="3 4">
    <name type="scientific">Cyanomargarita calcarea GSE-NOS-MK-12-04C</name>
    <dbReference type="NCBI Taxonomy" id="2839659"/>
    <lineage>
        <taxon>Bacteria</taxon>
        <taxon>Bacillati</taxon>
        <taxon>Cyanobacteriota</taxon>
        <taxon>Cyanophyceae</taxon>
        <taxon>Nostocales</taxon>
        <taxon>Cyanomargaritaceae</taxon>
        <taxon>Cyanomargarita</taxon>
    </lineage>
</organism>
<keyword evidence="1" id="KW-0238">DNA-binding</keyword>
<comment type="caution">
    <text evidence="3">The sequence shown here is derived from an EMBL/GenBank/DDBJ whole genome shotgun (WGS) entry which is preliminary data.</text>
</comment>
<feature type="domain" description="Cas12f1-like TNB" evidence="2">
    <location>
        <begin position="13"/>
        <end position="89"/>
    </location>
</feature>
<dbReference type="EMBL" id="JAHHGZ010000005">
    <property type="protein sequence ID" value="MBW4667035.1"/>
    <property type="molecule type" value="Genomic_DNA"/>
</dbReference>